<feature type="transmembrane region" description="Helical" evidence="6">
    <location>
        <begin position="138"/>
        <end position="160"/>
    </location>
</feature>
<keyword evidence="9" id="KW-1185">Reference proteome</keyword>
<feature type="transmembrane region" description="Helical" evidence="6">
    <location>
        <begin position="390"/>
        <end position="411"/>
    </location>
</feature>
<sequence length="434" mass="48061">MSDNKVRAQRWWRILPLLFLMYTIANIDRNNIGFAFAGIEKDLGIGATYAGLAAGVFFFGYMMLQVPGGHLANKWSAKKFIALSLFAWGIAATAMGFVHNLPMLLIVRFLVGVTEGGVWTATLILISKWFPLKERARANAIFIMCTPFAAIIMSPLSGYLLDAFGWRGMFIIEGLLPFVFLPFWLWLLAEKPSEAKWISKEERDYLETTFAEEKQQDKKGVNAGFREVFKSKSFWILVSFYFLIQMGFYGFSLWLPTITQQLSGGSNTLVGFLTALPWIASVVGLILFPRYSDKHEKRKGPVALSVGGGAIFLLISTLLDNVSPTLSFISLIVCMGFLLGYLGIFWVIPNKIIPDKLLGASLGIINIAGALGGFLGPFLVGYITSLTGSAISGMFLLVAALFIATFLILLVKEEKQQVKSQDTATNYDVVKERV</sequence>
<name>A0A1I6C7U9_9BACI</name>
<accession>A0A1I6C7U9</accession>
<dbReference type="SUPFAM" id="SSF103473">
    <property type="entry name" value="MFS general substrate transporter"/>
    <property type="match status" value="1"/>
</dbReference>
<dbReference type="InterPro" id="IPR000849">
    <property type="entry name" value="Sugar_P_transporter"/>
</dbReference>
<dbReference type="EMBL" id="FOXX01000033">
    <property type="protein sequence ID" value="SFQ89258.1"/>
    <property type="molecule type" value="Genomic_DNA"/>
</dbReference>
<dbReference type="Proteomes" id="UP000182762">
    <property type="component" value="Unassembled WGS sequence"/>
</dbReference>
<dbReference type="Pfam" id="PF07690">
    <property type="entry name" value="MFS_1"/>
    <property type="match status" value="1"/>
</dbReference>
<dbReference type="Gene3D" id="1.20.1250.20">
    <property type="entry name" value="MFS general substrate transporter like domains"/>
    <property type="match status" value="2"/>
</dbReference>
<keyword evidence="4 6" id="KW-1133">Transmembrane helix</keyword>
<protein>
    <submittedName>
        <fullName evidence="8">Sugar phosphate permease</fullName>
    </submittedName>
</protein>
<organism evidence="8 9">
    <name type="scientific">Priestia endophytica DSM 13796</name>
    <dbReference type="NCBI Taxonomy" id="1121089"/>
    <lineage>
        <taxon>Bacteria</taxon>
        <taxon>Bacillati</taxon>
        <taxon>Bacillota</taxon>
        <taxon>Bacilli</taxon>
        <taxon>Bacillales</taxon>
        <taxon>Bacillaceae</taxon>
        <taxon>Priestia</taxon>
    </lineage>
</organism>
<evidence type="ECO:0000313" key="8">
    <source>
        <dbReference type="EMBL" id="SFQ89258.1"/>
    </source>
</evidence>
<feature type="transmembrane region" description="Helical" evidence="6">
    <location>
        <begin position="300"/>
        <end position="319"/>
    </location>
</feature>
<reference evidence="8 9" key="1">
    <citation type="submission" date="2016-10" db="EMBL/GenBank/DDBJ databases">
        <authorList>
            <person name="Varghese N."/>
            <person name="Submissions S."/>
        </authorList>
    </citation>
    <scope>NUCLEOTIDE SEQUENCE [LARGE SCALE GENOMIC DNA]</scope>
    <source>
        <strain evidence="8 9">DSM 13796</strain>
    </source>
</reference>
<evidence type="ECO:0000256" key="5">
    <source>
        <dbReference type="ARBA" id="ARBA00023136"/>
    </source>
</evidence>
<dbReference type="InterPro" id="IPR036259">
    <property type="entry name" value="MFS_trans_sf"/>
</dbReference>
<feature type="domain" description="Major facilitator superfamily (MFS) profile" evidence="7">
    <location>
        <begin position="14"/>
        <end position="417"/>
    </location>
</feature>
<evidence type="ECO:0000256" key="3">
    <source>
        <dbReference type="ARBA" id="ARBA00022692"/>
    </source>
</evidence>
<feature type="transmembrane region" description="Helical" evidence="6">
    <location>
        <begin position="360"/>
        <end position="384"/>
    </location>
</feature>
<keyword evidence="5 6" id="KW-0472">Membrane</keyword>
<dbReference type="CDD" id="cd17319">
    <property type="entry name" value="MFS_ExuT_GudP_like"/>
    <property type="match status" value="1"/>
</dbReference>
<evidence type="ECO:0000256" key="2">
    <source>
        <dbReference type="ARBA" id="ARBA00022448"/>
    </source>
</evidence>
<feature type="transmembrane region" description="Helical" evidence="6">
    <location>
        <begin position="325"/>
        <end position="348"/>
    </location>
</feature>
<dbReference type="RefSeq" id="WP_061804119.1">
    <property type="nucleotide sequence ID" value="NZ_FOXX01000033.1"/>
</dbReference>
<dbReference type="InterPro" id="IPR020846">
    <property type="entry name" value="MFS_dom"/>
</dbReference>
<evidence type="ECO:0000256" key="1">
    <source>
        <dbReference type="ARBA" id="ARBA00004651"/>
    </source>
</evidence>
<keyword evidence="3 6" id="KW-0812">Transmembrane</keyword>
<dbReference type="PROSITE" id="PS50850">
    <property type="entry name" value="MFS"/>
    <property type="match status" value="1"/>
</dbReference>
<gene>
    <name evidence="8" type="ORF">SAMN02745910_05233</name>
</gene>
<evidence type="ECO:0000256" key="6">
    <source>
        <dbReference type="SAM" id="Phobius"/>
    </source>
</evidence>
<feature type="transmembrane region" description="Helical" evidence="6">
    <location>
        <begin position="105"/>
        <end position="126"/>
    </location>
</feature>
<feature type="transmembrane region" description="Helical" evidence="6">
    <location>
        <begin position="80"/>
        <end position="99"/>
    </location>
</feature>
<keyword evidence="2" id="KW-0813">Transport</keyword>
<comment type="subcellular location">
    <subcellularLocation>
        <location evidence="1">Cell membrane</location>
        <topology evidence="1">Multi-pass membrane protein</topology>
    </subcellularLocation>
</comment>
<comment type="caution">
    <text evidence="8">The sequence shown here is derived from an EMBL/GenBank/DDBJ whole genome shotgun (WGS) entry which is preliminary data.</text>
</comment>
<evidence type="ECO:0000313" key="9">
    <source>
        <dbReference type="Proteomes" id="UP000182762"/>
    </source>
</evidence>
<feature type="transmembrane region" description="Helical" evidence="6">
    <location>
        <begin position="234"/>
        <end position="256"/>
    </location>
</feature>
<dbReference type="InterPro" id="IPR011701">
    <property type="entry name" value="MFS"/>
</dbReference>
<evidence type="ECO:0000259" key="7">
    <source>
        <dbReference type="PROSITE" id="PS50850"/>
    </source>
</evidence>
<feature type="transmembrane region" description="Helical" evidence="6">
    <location>
        <begin position="268"/>
        <end position="288"/>
    </location>
</feature>
<feature type="transmembrane region" description="Helical" evidence="6">
    <location>
        <begin position="166"/>
        <end position="189"/>
    </location>
</feature>
<dbReference type="GeneID" id="93713730"/>
<feature type="transmembrane region" description="Helical" evidence="6">
    <location>
        <begin position="47"/>
        <end position="68"/>
    </location>
</feature>
<dbReference type="PANTHER" id="PTHR43791">
    <property type="entry name" value="PERMEASE-RELATED"/>
    <property type="match status" value="1"/>
</dbReference>
<proteinExistence type="predicted"/>
<evidence type="ECO:0000256" key="4">
    <source>
        <dbReference type="ARBA" id="ARBA00022989"/>
    </source>
</evidence>
<dbReference type="PIRSF" id="PIRSF002808">
    <property type="entry name" value="Hexose_phosphate_transp"/>
    <property type="match status" value="1"/>
</dbReference>
<dbReference type="PANTHER" id="PTHR43791:SF100">
    <property type="entry name" value="SUGAR TRANSPORTER"/>
    <property type="match status" value="1"/>
</dbReference>